<dbReference type="PROSITE" id="PS50887">
    <property type="entry name" value="GGDEF"/>
    <property type="match status" value="1"/>
</dbReference>
<keyword evidence="3" id="KW-0804">Transcription</keyword>
<dbReference type="InterPro" id="IPR046335">
    <property type="entry name" value="LacI/GalR-like_sensor"/>
</dbReference>
<dbReference type="PANTHER" id="PTHR30146">
    <property type="entry name" value="LACI-RELATED TRANSCRIPTIONAL REPRESSOR"/>
    <property type="match status" value="1"/>
</dbReference>
<dbReference type="Gene3D" id="3.40.50.2300">
    <property type="match status" value="2"/>
</dbReference>
<dbReference type="SUPFAM" id="SSF55073">
    <property type="entry name" value="Nucleotide cyclase"/>
    <property type="match status" value="1"/>
</dbReference>
<keyword evidence="1" id="KW-0805">Transcription regulation</keyword>
<dbReference type="Gene3D" id="3.30.70.270">
    <property type="match status" value="1"/>
</dbReference>
<dbReference type="SMART" id="SM00267">
    <property type="entry name" value="GGDEF"/>
    <property type="match status" value="1"/>
</dbReference>
<dbReference type="PANTHER" id="PTHR30146:SF24">
    <property type="entry name" value="XYLOSE OPERON REGULATORY PROTEIN"/>
    <property type="match status" value="1"/>
</dbReference>
<evidence type="ECO:0000256" key="3">
    <source>
        <dbReference type="ARBA" id="ARBA00023163"/>
    </source>
</evidence>
<dbReference type="InterPro" id="IPR043128">
    <property type="entry name" value="Rev_trsase/Diguanyl_cyclase"/>
</dbReference>
<dbReference type="CDD" id="cd06267">
    <property type="entry name" value="PBP1_LacI_sugar_binding-like"/>
    <property type="match status" value="1"/>
</dbReference>
<accession>A0A315Y6E0</accession>
<dbReference type="InterPro" id="IPR029787">
    <property type="entry name" value="Nucleotide_cyclase"/>
</dbReference>
<protein>
    <submittedName>
        <fullName evidence="5">Diguanylate cyclase (GGDEF)-like protein</fullName>
    </submittedName>
</protein>
<dbReference type="EMBL" id="QGDI01000001">
    <property type="protein sequence ID" value="PWJ15558.1"/>
    <property type="molecule type" value="Genomic_DNA"/>
</dbReference>
<dbReference type="AlphaFoldDB" id="A0A315Y6E0"/>
<evidence type="ECO:0000313" key="5">
    <source>
        <dbReference type="EMBL" id="PWJ15558.1"/>
    </source>
</evidence>
<reference evidence="5 6" key="1">
    <citation type="submission" date="2018-05" db="EMBL/GenBank/DDBJ databases">
        <title>The Hungate 1000. A catalogue of reference genomes from the rumen microbiome.</title>
        <authorList>
            <person name="Kelly W."/>
        </authorList>
    </citation>
    <scope>NUCLEOTIDE SEQUENCE [LARGE SCALE GENOMIC DNA]</scope>
    <source>
        <strain evidence="5 6">SAb67</strain>
    </source>
</reference>
<organism evidence="5 6">
    <name type="scientific">Ruminococcus flavefaciens</name>
    <dbReference type="NCBI Taxonomy" id="1265"/>
    <lineage>
        <taxon>Bacteria</taxon>
        <taxon>Bacillati</taxon>
        <taxon>Bacillota</taxon>
        <taxon>Clostridia</taxon>
        <taxon>Eubacteriales</taxon>
        <taxon>Oscillospiraceae</taxon>
        <taxon>Ruminococcus</taxon>
    </lineage>
</organism>
<dbReference type="GO" id="GO:0000976">
    <property type="term" value="F:transcription cis-regulatory region binding"/>
    <property type="evidence" value="ECO:0007669"/>
    <property type="project" value="TreeGrafter"/>
</dbReference>
<dbReference type="Proteomes" id="UP000245720">
    <property type="component" value="Unassembled WGS sequence"/>
</dbReference>
<evidence type="ECO:0000256" key="2">
    <source>
        <dbReference type="ARBA" id="ARBA00023125"/>
    </source>
</evidence>
<dbReference type="CDD" id="cd01949">
    <property type="entry name" value="GGDEF"/>
    <property type="match status" value="1"/>
</dbReference>
<sequence length="644" mass="72057">MGVKRIAVIIEEIGQSYQSAILSGIAAGAAEFDLNIAAFVSFSGEMNNPRHEIGELNIFSLTDFTCFDGAILLTNTLSCQKAVNDIIEKIKLAGIPTVSIDKYIPCFYHIGIDNKTAMRSITEHMINTHGYRDFAYISGPPENSESSDRLAAFCSVLGENGLDISEEAIYYGDFRAPSGKAAVEHFIEYLPNMPRAIICANDVMAAAAITALRAHGLRVPDDVAVTGFDNTYNSHNYQVELTSVERPLTMSGRLACKLLNEHFKGIPQQRNVILNMSARFTESCGCCHNVLSDVTTLKELNFRNYSNFESVQSYMAVLNRMSTQLEACNNFNDYIATLKRNAVEIHPDEFYFCLCDNWDSELALDRSTARNGAEPGIPTTYTEEVTVPIAYVNGEFMDCGRIKSKDIFPSAAKTGETGKFYFVTPLHFGERCLGYMAIRSSRIPLQNIMFETFCINICNSLENLRKLMCLEYAVDRLVNLYTKDTFSGIYNRNGFVQATEDIYRECTEKQRDIMLMFIDLDGLKIINDTYGHDIGDRAICNIADVLRDSCTGGEIFCRFGGDEFIVFGADYTEQMAQQLTERIEANIAKINSSGENPFVLSASLGCTIAKPKKGEDIFYFVTEADNVMYAEKRKKKQSRHLKKL</sequence>
<dbReference type="RefSeq" id="WP_109725340.1">
    <property type="nucleotide sequence ID" value="NZ_QGDI01000001.1"/>
</dbReference>
<evidence type="ECO:0000259" key="4">
    <source>
        <dbReference type="PROSITE" id="PS50887"/>
    </source>
</evidence>
<dbReference type="InterPro" id="IPR028082">
    <property type="entry name" value="Peripla_BP_I"/>
</dbReference>
<comment type="caution">
    <text evidence="5">The sequence shown here is derived from an EMBL/GenBank/DDBJ whole genome shotgun (WGS) entry which is preliminary data.</text>
</comment>
<dbReference type="Pfam" id="PF00990">
    <property type="entry name" value="GGDEF"/>
    <property type="match status" value="1"/>
</dbReference>
<dbReference type="GO" id="GO:0003700">
    <property type="term" value="F:DNA-binding transcription factor activity"/>
    <property type="evidence" value="ECO:0007669"/>
    <property type="project" value="TreeGrafter"/>
</dbReference>
<gene>
    <name evidence="5" type="ORF">IE37_00461</name>
</gene>
<feature type="domain" description="GGDEF" evidence="4">
    <location>
        <begin position="511"/>
        <end position="644"/>
    </location>
</feature>
<keyword evidence="2" id="KW-0238">DNA-binding</keyword>
<dbReference type="NCBIfam" id="TIGR00254">
    <property type="entry name" value="GGDEF"/>
    <property type="match status" value="1"/>
</dbReference>
<dbReference type="OrthoDB" id="56125at2"/>
<dbReference type="InterPro" id="IPR000160">
    <property type="entry name" value="GGDEF_dom"/>
</dbReference>
<name>A0A315Y6E0_RUMFL</name>
<dbReference type="SUPFAM" id="SSF53822">
    <property type="entry name" value="Periplasmic binding protein-like I"/>
    <property type="match status" value="1"/>
</dbReference>
<dbReference type="Pfam" id="PF13377">
    <property type="entry name" value="Peripla_BP_3"/>
    <property type="match status" value="1"/>
</dbReference>
<proteinExistence type="predicted"/>
<evidence type="ECO:0000256" key="1">
    <source>
        <dbReference type="ARBA" id="ARBA00023015"/>
    </source>
</evidence>
<evidence type="ECO:0000313" key="6">
    <source>
        <dbReference type="Proteomes" id="UP000245720"/>
    </source>
</evidence>